<evidence type="ECO:0000256" key="10">
    <source>
        <dbReference type="PIRSR" id="PIRSR610347-2"/>
    </source>
</evidence>
<feature type="site" description="Interaction with DNA" evidence="11">
    <location>
        <position position="547"/>
    </location>
</feature>
<dbReference type="GO" id="GO:0004527">
    <property type="term" value="F:exonuclease activity"/>
    <property type="evidence" value="ECO:0007669"/>
    <property type="project" value="UniProtKB-KW"/>
</dbReference>
<evidence type="ECO:0000256" key="7">
    <source>
        <dbReference type="ARBA" id="ARBA00023204"/>
    </source>
</evidence>
<dbReference type="Pfam" id="PF06087">
    <property type="entry name" value="Tyr-DNA_phospho"/>
    <property type="match status" value="2"/>
</dbReference>
<feature type="compositionally biased region" description="Basic and acidic residues" evidence="12">
    <location>
        <begin position="383"/>
        <end position="413"/>
    </location>
</feature>
<organism evidence="13 14">
    <name type="scientific">Anaeramoeba flamelloides</name>
    <dbReference type="NCBI Taxonomy" id="1746091"/>
    <lineage>
        <taxon>Eukaryota</taxon>
        <taxon>Metamonada</taxon>
        <taxon>Anaeramoebidae</taxon>
        <taxon>Anaeramoeba</taxon>
    </lineage>
</organism>
<evidence type="ECO:0000256" key="1">
    <source>
        <dbReference type="ARBA" id="ARBA00004123"/>
    </source>
</evidence>
<feature type="region of interest" description="Disordered" evidence="12">
    <location>
        <begin position="57"/>
        <end position="82"/>
    </location>
</feature>
<keyword evidence="7" id="KW-0234">DNA repair</keyword>
<dbReference type="InterPro" id="IPR010347">
    <property type="entry name" value="Tdp1"/>
</dbReference>
<keyword evidence="3" id="KW-0540">Nuclease</keyword>
<dbReference type="PANTHER" id="PTHR12415:SF0">
    <property type="entry name" value="TYROSYL-DNA PHOSPHODIESTERASE 1"/>
    <property type="match status" value="1"/>
</dbReference>
<dbReference type="Proteomes" id="UP001146793">
    <property type="component" value="Unassembled WGS sequence"/>
</dbReference>
<dbReference type="AlphaFoldDB" id="A0AAV7Z4B2"/>
<evidence type="ECO:0000256" key="2">
    <source>
        <dbReference type="ARBA" id="ARBA00010205"/>
    </source>
</evidence>
<feature type="active site" description="Nucleophile" evidence="9">
    <location>
        <position position="200"/>
    </location>
</feature>
<proteinExistence type="inferred from homology"/>
<dbReference type="SUPFAM" id="SSF56024">
    <property type="entry name" value="Phospholipase D/nuclease"/>
    <property type="match status" value="2"/>
</dbReference>
<gene>
    <name evidence="13" type="ORF">M0812_02085</name>
</gene>
<sequence>MSEEDYELQQALLMSLGNFSATDLAFTEPKEEKSMNKATNQNPIFVNDEIQIISEKPAKPKAKKTHSQFNNNPKKQNTRPKEKTELNLGKIFRNLEPKAIYDGKRFYLNNVLKKHNTKGKKHFISITDLVSPFVKSAILSTFTFDVEFLDRYFSHIQKIVLIEHWTKNQETQGRFNSNTKKIKRLEVIHPPLGKRFGCFHSKIMILEYPSFLRFVISSANLTNFDWYELGQVVWVQDFPRKSLSQEKEKEKEFEIEKKKRSSRSNYHEEMFLKTISHFFQKIGAADLMKNLKNFDFSKISVHLVLSVPGYYKVNSFNGKINSPLDYGLMSIQNIAKSFKKTSNSSDSINSKNNSNQNILKSLSNNETKKKNSKSNLKKRRMNNKNEIKKEKEKEKEKKKEKKKEKEKGEENVDKESQKIYFYHQTSSVGNYQRGNWIRDMPRLMAGLKPATEQEKRKRKRSNISQTGSKFPKLKIIFPSRRNIFKSKNLEGIDCLCFRDGAWDHKNFPKGLFYQCQPYDNNIILHSKVLIGKINKLEFLYIGSHNASQSAWGNLSKNFFHIANWEMGVIFIKQESKNWPDLLNNLPFKFPPTKYSQNDIPFCTEEFLKMAEKTVEYNSKK</sequence>
<keyword evidence="4" id="KW-0227">DNA damage</keyword>
<feature type="region of interest" description="Disordered" evidence="12">
    <location>
        <begin position="341"/>
        <end position="413"/>
    </location>
</feature>
<evidence type="ECO:0000256" key="12">
    <source>
        <dbReference type="SAM" id="MobiDB-lite"/>
    </source>
</evidence>
<evidence type="ECO:0000256" key="4">
    <source>
        <dbReference type="ARBA" id="ARBA00022763"/>
    </source>
</evidence>
<comment type="similarity">
    <text evidence="2">Belongs to the tyrosyl-DNA phosphodiesterase family.</text>
</comment>
<keyword evidence="6" id="KW-0269">Exonuclease</keyword>
<comment type="subcellular location">
    <subcellularLocation>
        <location evidence="1">Nucleus</location>
    </subcellularLocation>
</comment>
<dbReference type="Gene3D" id="3.30.870.10">
    <property type="entry name" value="Endonuclease Chain A"/>
    <property type="match status" value="2"/>
</dbReference>
<dbReference type="GO" id="GO:0003690">
    <property type="term" value="F:double-stranded DNA binding"/>
    <property type="evidence" value="ECO:0007669"/>
    <property type="project" value="TreeGrafter"/>
</dbReference>
<feature type="binding site" evidence="10">
    <location>
        <position position="202"/>
    </location>
    <ligand>
        <name>substrate</name>
    </ligand>
</feature>
<dbReference type="GO" id="GO:0017005">
    <property type="term" value="F:3'-tyrosyl-DNA phosphodiesterase activity"/>
    <property type="evidence" value="ECO:0007669"/>
    <property type="project" value="TreeGrafter"/>
</dbReference>
<comment type="caution">
    <text evidence="13">The sequence shown here is derived from an EMBL/GenBank/DDBJ whole genome shotgun (WGS) entry which is preliminary data.</text>
</comment>
<dbReference type="PANTHER" id="PTHR12415">
    <property type="entry name" value="TYROSYL-DNA PHOSPHODIESTERASE 1"/>
    <property type="match status" value="1"/>
</dbReference>
<feature type="active site" description="Proton donor/acceptor" evidence="9">
    <location>
        <position position="525"/>
    </location>
</feature>
<evidence type="ECO:0000313" key="14">
    <source>
        <dbReference type="Proteomes" id="UP001146793"/>
    </source>
</evidence>
<dbReference type="GO" id="GO:0005634">
    <property type="term" value="C:nucleus"/>
    <property type="evidence" value="ECO:0007669"/>
    <property type="project" value="UniProtKB-SubCell"/>
</dbReference>
<feature type="compositionally biased region" description="Low complexity" evidence="12">
    <location>
        <begin position="342"/>
        <end position="365"/>
    </location>
</feature>
<evidence type="ECO:0000256" key="9">
    <source>
        <dbReference type="PIRSR" id="PIRSR610347-1"/>
    </source>
</evidence>
<dbReference type="GO" id="GO:0006281">
    <property type="term" value="P:DNA repair"/>
    <property type="evidence" value="ECO:0007669"/>
    <property type="project" value="UniProtKB-KW"/>
</dbReference>
<protein>
    <submittedName>
        <fullName evidence="13">Tyrosyl-DNA phosphodiesterase</fullName>
    </submittedName>
</protein>
<evidence type="ECO:0000313" key="13">
    <source>
        <dbReference type="EMBL" id="KAJ3434958.1"/>
    </source>
</evidence>
<keyword evidence="8" id="KW-0539">Nucleus</keyword>
<reference evidence="13" key="1">
    <citation type="submission" date="2022-08" db="EMBL/GenBank/DDBJ databases">
        <title>Novel sulphate-reducing endosymbionts in the free-living metamonad Anaeramoeba.</title>
        <authorList>
            <person name="Jerlstrom-Hultqvist J."/>
            <person name="Cepicka I."/>
            <person name="Gallot-Lavallee L."/>
            <person name="Salas-Leiva D."/>
            <person name="Curtis B.A."/>
            <person name="Zahonova K."/>
            <person name="Pipaliya S."/>
            <person name="Dacks J."/>
            <person name="Roger A.J."/>
        </authorList>
    </citation>
    <scope>NUCLEOTIDE SEQUENCE</scope>
    <source>
        <strain evidence="13">Busselton2</strain>
    </source>
</reference>
<evidence type="ECO:0000256" key="3">
    <source>
        <dbReference type="ARBA" id="ARBA00022722"/>
    </source>
</evidence>
<evidence type="ECO:0000256" key="6">
    <source>
        <dbReference type="ARBA" id="ARBA00022839"/>
    </source>
</evidence>
<feature type="compositionally biased region" description="Basic residues" evidence="12">
    <location>
        <begin position="370"/>
        <end position="382"/>
    </location>
</feature>
<evidence type="ECO:0000256" key="5">
    <source>
        <dbReference type="ARBA" id="ARBA00022801"/>
    </source>
</evidence>
<dbReference type="EMBL" id="JANTQA010000042">
    <property type="protein sequence ID" value="KAJ3434958.1"/>
    <property type="molecule type" value="Genomic_DNA"/>
</dbReference>
<evidence type="ECO:0000256" key="8">
    <source>
        <dbReference type="ARBA" id="ARBA00023242"/>
    </source>
</evidence>
<dbReference type="GO" id="GO:0003697">
    <property type="term" value="F:single-stranded DNA binding"/>
    <property type="evidence" value="ECO:0007669"/>
    <property type="project" value="TreeGrafter"/>
</dbReference>
<evidence type="ECO:0000256" key="11">
    <source>
        <dbReference type="PIRSR" id="PIRSR610347-3"/>
    </source>
</evidence>
<dbReference type="CDD" id="cd09122">
    <property type="entry name" value="PLDc_Tdp1_1"/>
    <property type="match status" value="1"/>
</dbReference>
<name>A0AAV7Z4B2_9EUKA</name>
<feature type="binding site" evidence="10">
    <location>
        <position position="527"/>
    </location>
    <ligand>
        <name>substrate</name>
    </ligand>
</feature>
<keyword evidence="5" id="KW-0378">Hydrolase</keyword>
<accession>A0AAV7Z4B2</accession>